<dbReference type="Pfam" id="PF09615">
    <property type="entry name" value="Cas_Csy3"/>
    <property type="match status" value="1"/>
</dbReference>
<accession>A0A892ZIL6</accession>
<keyword evidence="2" id="KW-1185">Reference proteome</keyword>
<evidence type="ECO:0000313" key="1">
    <source>
        <dbReference type="EMBL" id="QRQ82493.1"/>
    </source>
</evidence>
<dbReference type="CDD" id="cd09737">
    <property type="entry name" value="Csy3_I-F"/>
    <property type="match status" value="1"/>
</dbReference>
<sequence length="335" mass="37332">MTTLTTASVLAFERNLDISDATFTQIDSQKPDAKASMVKVREKSVRGTISNRLKNAIANDPTKLDAEIQKPNLQTVDVATLDDDKDTLIARWSCKVLPFTGEPSVCNNSDYQAKLIDTVSGYLQQHGVNELARRYAANIVNARWLWRNRMGAETIRIQVRTQIDGKDQTLEFADAKAHPLNHFDWQADGLSQLSDWIAKGLRGEAFVILYIEARAKVGYGQEVYPSQELILDTGNRKSKVLYQINDKAGMHSQKVSNAIRTIDTWYPNAQFPVAAEPYGAVTTLGTAFRQPKKGDDFYTLFDNWVLKGTAPSVDEQHYVISVLIRGGVFGASGKE</sequence>
<name>A0A892ZIL6_9NEIS</name>
<gene>
    <name evidence="1" type="primary">csy3</name>
    <name evidence="1" type="ORF">JQU52_03570</name>
</gene>
<dbReference type="RefSeq" id="WP_230339776.1">
    <property type="nucleotide sequence ID" value="NZ_CP069798.1"/>
</dbReference>
<organism evidence="1 2">
    <name type="scientific">Paralysiella testudinis</name>
    <dbReference type="NCBI Taxonomy" id="2809020"/>
    <lineage>
        <taxon>Bacteria</taxon>
        <taxon>Pseudomonadati</taxon>
        <taxon>Pseudomonadota</taxon>
        <taxon>Betaproteobacteria</taxon>
        <taxon>Neisseriales</taxon>
        <taxon>Neisseriaceae</taxon>
        <taxon>Paralysiella</taxon>
    </lineage>
</organism>
<dbReference type="AlphaFoldDB" id="A0A892ZIL6"/>
<proteinExistence type="predicted"/>
<evidence type="ECO:0000313" key="2">
    <source>
        <dbReference type="Proteomes" id="UP000653156"/>
    </source>
</evidence>
<dbReference type="EMBL" id="CP069798">
    <property type="protein sequence ID" value="QRQ82493.1"/>
    <property type="molecule type" value="Genomic_DNA"/>
</dbReference>
<dbReference type="InterPro" id="IPR013399">
    <property type="entry name" value="CRISPR-assoc_prot_Csy3"/>
</dbReference>
<reference evidence="1" key="1">
    <citation type="submission" date="2021-02" db="EMBL/GenBank/DDBJ databases">
        <title>Neisseriaceae sp. 26B isolated from the cloaca of a Common Toad-headed Turtle (Mesoclemmys nasuta).</title>
        <authorList>
            <person name="Spergser J."/>
            <person name="Busse H.-J."/>
        </authorList>
    </citation>
    <scope>NUCLEOTIDE SEQUENCE</scope>
    <source>
        <strain evidence="1">26B</strain>
    </source>
</reference>
<dbReference type="KEGG" id="ptes:JQU52_03570"/>
<protein>
    <submittedName>
        <fullName evidence="1">Type I-F CRISPR-associated protein Csy3</fullName>
    </submittedName>
</protein>
<dbReference type="Proteomes" id="UP000653156">
    <property type="component" value="Chromosome"/>
</dbReference>
<dbReference type="NCBIfam" id="TIGR02566">
    <property type="entry name" value="cas_Csy3"/>
    <property type="match status" value="1"/>
</dbReference>